<dbReference type="RefSeq" id="XP_066709113.1">
    <property type="nucleotide sequence ID" value="XM_066865984.1"/>
</dbReference>
<gene>
    <name evidence="2" type="ORF">PG994_014575</name>
</gene>
<keyword evidence="3" id="KW-1185">Reference proteome</keyword>
<dbReference type="Proteomes" id="UP001480595">
    <property type="component" value="Unassembled WGS sequence"/>
</dbReference>
<comment type="caution">
    <text evidence="2">The sequence shown here is derived from an EMBL/GenBank/DDBJ whole genome shotgun (WGS) entry which is preliminary data.</text>
</comment>
<dbReference type="GeneID" id="92099047"/>
<evidence type="ECO:0000313" key="2">
    <source>
        <dbReference type="EMBL" id="KAK8041568.1"/>
    </source>
</evidence>
<name>A0ABR1T765_9PEZI</name>
<proteinExistence type="predicted"/>
<reference evidence="2 3" key="1">
    <citation type="submission" date="2023-01" db="EMBL/GenBank/DDBJ databases">
        <title>Analysis of 21 Apiospora genomes using comparative genomics revels a genus with tremendous synthesis potential of carbohydrate active enzymes and secondary metabolites.</title>
        <authorList>
            <person name="Sorensen T."/>
        </authorList>
    </citation>
    <scope>NUCLEOTIDE SEQUENCE [LARGE SCALE GENOMIC DNA]</scope>
    <source>
        <strain evidence="2 3">CBS 135458</strain>
    </source>
</reference>
<feature type="region of interest" description="Disordered" evidence="1">
    <location>
        <begin position="1"/>
        <end position="31"/>
    </location>
</feature>
<evidence type="ECO:0000313" key="3">
    <source>
        <dbReference type="Proteomes" id="UP001480595"/>
    </source>
</evidence>
<protein>
    <submittedName>
        <fullName evidence="2">Uncharacterized protein</fullName>
    </submittedName>
</protein>
<organism evidence="2 3">
    <name type="scientific">Apiospora phragmitis</name>
    <dbReference type="NCBI Taxonomy" id="2905665"/>
    <lineage>
        <taxon>Eukaryota</taxon>
        <taxon>Fungi</taxon>
        <taxon>Dikarya</taxon>
        <taxon>Ascomycota</taxon>
        <taxon>Pezizomycotina</taxon>
        <taxon>Sordariomycetes</taxon>
        <taxon>Xylariomycetidae</taxon>
        <taxon>Amphisphaeriales</taxon>
        <taxon>Apiosporaceae</taxon>
        <taxon>Apiospora</taxon>
    </lineage>
</organism>
<sequence length="130" mass="14492">MQNLPDGVTRDVGGETTESQPCPKPFPSQLPRNCTWSNNASDLSLTTYFDPSKPNLASDFGIDGLQPIIRDMQGSVFLLTSGQSRFYLCDIRSGDMFRLEDMTDVDQAITCIIRDSGILRKTQIWNLARA</sequence>
<dbReference type="EMBL" id="JAQQWL010000015">
    <property type="protein sequence ID" value="KAK8041568.1"/>
    <property type="molecule type" value="Genomic_DNA"/>
</dbReference>
<accession>A0ABR1T765</accession>
<evidence type="ECO:0000256" key="1">
    <source>
        <dbReference type="SAM" id="MobiDB-lite"/>
    </source>
</evidence>